<evidence type="ECO:0000313" key="2">
    <source>
        <dbReference type="EMBL" id="TCS68639.1"/>
    </source>
</evidence>
<evidence type="ECO:0000313" key="1">
    <source>
        <dbReference type="EMBL" id="GBU05137.1"/>
    </source>
</evidence>
<protein>
    <submittedName>
        <fullName evidence="2">Uncharacterized protein</fullName>
    </submittedName>
</protein>
<accession>A0A4R3JRR9</accession>
<dbReference type="Proteomes" id="UP000702954">
    <property type="component" value="Unassembled WGS sequence"/>
</dbReference>
<evidence type="ECO:0000313" key="3">
    <source>
        <dbReference type="Proteomes" id="UP000294613"/>
    </source>
</evidence>
<name>A0A4R3JRR9_9FIRM</name>
<comment type="caution">
    <text evidence="2">The sequence shown here is derived from an EMBL/GenBank/DDBJ whole genome shotgun (WGS) entry which is preliminary data.</text>
</comment>
<proteinExistence type="predicted"/>
<dbReference type="Proteomes" id="UP000294613">
    <property type="component" value="Unassembled WGS sequence"/>
</dbReference>
<reference evidence="1 4" key="1">
    <citation type="journal article" date="2018" name="Int. J. Syst. Evol. Microbiol.">
        <title>Draft Genome Sequence of Faecalimonas umbilicata JCM 30896T, an Acetate-Producing Bacterium Isolated from Human Feces.</title>
        <authorList>
            <person name="Sakamoto M."/>
            <person name="Ikeyama N."/>
            <person name="Yuki M."/>
            <person name="Ohkuma M."/>
        </authorList>
    </citation>
    <scope>NUCLEOTIDE SEQUENCE [LARGE SCALE GENOMIC DNA]</scope>
    <source>
        <strain evidence="1 4">EGH7</strain>
    </source>
</reference>
<reference evidence="2 3" key="2">
    <citation type="submission" date="2019-03" db="EMBL/GenBank/DDBJ databases">
        <title>Genomic Encyclopedia of Type Strains, Phase IV (KMG-IV): sequencing the most valuable type-strain genomes for metagenomic binning, comparative biology and taxonomic classification.</title>
        <authorList>
            <person name="Goeker M."/>
        </authorList>
    </citation>
    <scope>NUCLEOTIDE SEQUENCE [LARGE SCALE GENOMIC DNA]</scope>
    <source>
        <strain evidence="2 3">DSM 103426</strain>
    </source>
</reference>
<sequence length="51" mass="5765">MITKTIKNGSAVIRIDDSCCKDVTPEKAQERINNFAAIITKAEREQRERTA</sequence>
<dbReference type="EMBL" id="BHEO01000008">
    <property type="protein sequence ID" value="GBU05137.1"/>
    <property type="molecule type" value="Genomic_DNA"/>
</dbReference>
<dbReference type="EMBL" id="SLZV01000007">
    <property type="protein sequence ID" value="TCS68639.1"/>
    <property type="molecule type" value="Genomic_DNA"/>
</dbReference>
<dbReference type="RefSeq" id="WP_165851586.1">
    <property type="nucleotide sequence ID" value="NZ_BHEO01000008.1"/>
</dbReference>
<gene>
    <name evidence="2" type="ORF">EDD74_10730</name>
    <name evidence="1" type="ORF">FAEUMB_16780</name>
</gene>
<dbReference type="AlphaFoldDB" id="A0A4R3JRR9"/>
<evidence type="ECO:0000313" key="4">
    <source>
        <dbReference type="Proteomes" id="UP000702954"/>
    </source>
</evidence>
<keyword evidence="4" id="KW-1185">Reference proteome</keyword>
<organism evidence="2 3">
    <name type="scientific">Faecalimonas umbilicata</name>
    <dbReference type="NCBI Taxonomy" id="1912855"/>
    <lineage>
        <taxon>Bacteria</taxon>
        <taxon>Bacillati</taxon>
        <taxon>Bacillota</taxon>
        <taxon>Clostridia</taxon>
        <taxon>Lachnospirales</taxon>
        <taxon>Lachnospiraceae</taxon>
        <taxon>Faecalimonas</taxon>
    </lineage>
</organism>